<organism evidence="1 2">
    <name type="scientific">Nephila pilipes</name>
    <name type="common">Giant wood spider</name>
    <name type="synonym">Nephila maculata</name>
    <dbReference type="NCBI Taxonomy" id="299642"/>
    <lineage>
        <taxon>Eukaryota</taxon>
        <taxon>Metazoa</taxon>
        <taxon>Ecdysozoa</taxon>
        <taxon>Arthropoda</taxon>
        <taxon>Chelicerata</taxon>
        <taxon>Arachnida</taxon>
        <taxon>Araneae</taxon>
        <taxon>Araneomorphae</taxon>
        <taxon>Entelegynae</taxon>
        <taxon>Araneoidea</taxon>
        <taxon>Nephilidae</taxon>
        <taxon>Nephila</taxon>
    </lineage>
</organism>
<sequence length="89" mass="10284">MYVDDWIIDQDTREALLISHHAKNIMEDVGIEMREWISNNTILISQWATEGFDTYPVDTSVSLRTNKKKVSGMAWKTLDDCPTMDTKDC</sequence>
<evidence type="ECO:0000313" key="1">
    <source>
        <dbReference type="EMBL" id="GFS60667.1"/>
    </source>
</evidence>
<dbReference type="EMBL" id="BMAW01047403">
    <property type="protein sequence ID" value="GFS60667.1"/>
    <property type="molecule type" value="Genomic_DNA"/>
</dbReference>
<protein>
    <submittedName>
        <fullName evidence="1">Uncharacterized protein</fullName>
    </submittedName>
</protein>
<name>A0A8X6IV03_NEPPI</name>
<keyword evidence="2" id="KW-1185">Reference proteome</keyword>
<gene>
    <name evidence="1" type="ORF">NPIL_117011</name>
</gene>
<reference evidence="1" key="1">
    <citation type="submission" date="2020-08" db="EMBL/GenBank/DDBJ databases">
        <title>Multicomponent nature underlies the extraordinary mechanical properties of spider dragline silk.</title>
        <authorList>
            <person name="Kono N."/>
            <person name="Nakamura H."/>
            <person name="Mori M."/>
            <person name="Yoshida Y."/>
            <person name="Ohtoshi R."/>
            <person name="Malay A.D."/>
            <person name="Moran D.A.P."/>
            <person name="Tomita M."/>
            <person name="Numata K."/>
            <person name="Arakawa K."/>
        </authorList>
    </citation>
    <scope>NUCLEOTIDE SEQUENCE</scope>
</reference>
<comment type="caution">
    <text evidence="1">The sequence shown here is derived from an EMBL/GenBank/DDBJ whole genome shotgun (WGS) entry which is preliminary data.</text>
</comment>
<dbReference type="AlphaFoldDB" id="A0A8X6IV03"/>
<accession>A0A8X6IV03</accession>
<proteinExistence type="predicted"/>
<dbReference type="OrthoDB" id="429521at2759"/>
<dbReference type="Proteomes" id="UP000887013">
    <property type="component" value="Unassembled WGS sequence"/>
</dbReference>
<evidence type="ECO:0000313" key="2">
    <source>
        <dbReference type="Proteomes" id="UP000887013"/>
    </source>
</evidence>